<feature type="domain" description="SnoaL-like" evidence="1">
    <location>
        <begin position="10"/>
        <end position="110"/>
    </location>
</feature>
<dbReference type="InterPro" id="IPR032710">
    <property type="entry name" value="NTF2-like_dom_sf"/>
</dbReference>
<dbReference type="Pfam" id="PF12680">
    <property type="entry name" value="SnoaL_2"/>
    <property type="match status" value="1"/>
</dbReference>
<evidence type="ECO:0000313" key="3">
    <source>
        <dbReference type="Proteomes" id="UP001230156"/>
    </source>
</evidence>
<evidence type="ECO:0000259" key="1">
    <source>
        <dbReference type="Pfam" id="PF12680"/>
    </source>
</evidence>
<comment type="caution">
    <text evidence="2">The sequence shown here is derived from an EMBL/GenBank/DDBJ whole genome shotgun (WGS) entry which is preliminary data.</text>
</comment>
<protein>
    <submittedName>
        <fullName evidence="2">Nuclear transport factor 2 family protein</fullName>
    </submittedName>
</protein>
<reference evidence="3" key="1">
    <citation type="submission" date="2023-08" db="EMBL/GenBank/DDBJ databases">
        <title>Rhodospirillaceae gen. nov., a novel taxon isolated from the Yangtze River Yuezi River estuary sludge.</title>
        <authorList>
            <person name="Ruan L."/>
        </authorList>
    </citation>
    <scope>NUCLEOTIDE SEQUENCE [LARGE SCALE GENOMIC DNA]</scope>
    <source>
        <strain evidence="3">R-7</strain>
    </source>
</reference>
<dbReference type="Proteomes" id="UP001230156">
    <property type="component" value="Unassembled WGS sequence"/>
</dbReference>
<dbReference type="Gene3D" id="3.10.450.50">
    <property type="match status" value="1"/>
</dbReference>
<dbReference type="RefSeq" id="WP_379956340.1">
    <property type="nucleotide sequence ID" value="NZ_JAUYVI010000004.1"/>
</dbReference>
<name>A0ABU0YMA1_9PROT</name>
<proteinExistence type="predicted"/>
<dbReference type="InterPro" id="IPR037401">
    <property type="entry name" value="SnoaL-like"/>
</dbReference>
<accession>A0ABU0YMA1</accession>
<keyword evidence="3" id="KW-1185">Reference proteome</keyword>
<organism evidence="2 3">
    <name type="scientific">Dongia sedimenti</name>
    <dbReference type="NCBI Taxonomy" id="3064282"/>
    <lineage>
        <taxon>Bacteria</taxon>
        <taxon>Pseudomonadati</taxon>
        <taxon>Pseudomonadota</taxon>
        <taxon>Alphaproteobacteria</taxon>
        <taxon>Rhodospirillales</taxon>
        <taxon>Dongiaceae</taxon>
        <taxon>Dongia</taxon>
    </lineage>
</organism>
<sequence length="120" mass="13429">MRRSTAEIMERFNAAFLNHDPALLEDLVAEDCVIENTVPAPDGERYQGRAACLGLWRGIATAAGLWFDVEGVEVWQDRAILRWRLHWGEGPAEQVRGVNLMRVRDGLIIEALGYVKGPGQ</sequence>
<dbReference type="EMBL" id="JAUYVI010000004">
    <property type="protein sequence ID" value="MDQ7248859.1"/>
    <property type="molecule type" value="Genomic_DNA"/>
</dbReference>
<evidence type="ECO:0000313" key="2">
    <source>
        <dbReference type="EMBL" id="MDQ7248859.1"/>
    </source>
</evidence>
<dbReference type="SUPFAM" id="SSF54427">
    <property type="entry name" value="NTF2-like"/>
    <property type="match status" value="1"/>
</dbReference>
<gene>
    <name evidence="2" type="ORF">Q8A70_14335</name>
</gene>